<reference evidence="8" key="1">
    <citation type="journal article" date="2014" name="Int. J. Syst. Evol. Microbiol.">
        <title>Complete genome sequence of Corynebacterium casei LMG S-19264T (=DSM 44701T), isolated from a smear-ripened cheese.</title>
        <authorList>
            <consortium name="US DOE Joint Genome Institute (JGI-PGF)"/>
            <person name="Walter F."/>
            <person name="Albersmeier A."/>
            <person name="Kalinowski J."/>
            <person name="Ruckert C."/>
        </authorList>
    </citation>
    <scope>NUCLEOTIDE SEQUENCE</scope>
    <source>
        <strain evidence="8">JCM 4815</strain>
    </source>
</reference>
<keyword evidence="5" id="KW-0812">Transmembrane</keyword>
<dbReference type="GO" id="GO:0043190">
    <property type="term" value="C:ATP-binding cassette (ABC) transporter complex"/>
    <property type="evidence" value="ECO:0007669"/>
    <property type="project" value="InterPro"/>
</dbReference>
<dbReference type="InterPro" id="IPR050962">
    <property type="entry name" value="Phosphate-bind_PstS"/>
</dbReference>
<feature type="signal peptide" evidence="6">
    <location>
        <begin position="1"/>
        <end position="30"/>
    </location>
</feature>
<name>A0A918UDF4_9ACTN</name>
<dbReference type="RefSeq" id="WP_229858112.1">
    <property type="nucleotide sequence ID" value="NZ_BMVW01000001.1"/>
</dbReference>
<feature type="domain" description="PBP" evidence="7">
    <location>
        <begin position="26"/>
        <end position="351"/>
    </location>
</feature>
<evidence type="ECO:0000256" key="5">
    <source>
        <dbReference type="SAM" id="Phobius"/>
    </source>
</evidence>
<protein>
    <submittedName>
        <fullName evidence="8">Phosphate ABC transporter substrate-binding protein PstS</fullName>
    </submittedName>
</protein>
<feature type="transmembrane region" description="Helical" evidence="5">
    <location>
        <begin position="535"/>
        <end position="560"/>
    </location>
</feature>
<evidence type="ECO:0000313" key="8">
    <source>
        <dbReference type="EMBL" id="GGY91576.1"/>
    </source>
</evidence>
<accession>A0A918UDF4</accession>
<evidence type="ECO:0000256" key="4">
    <source>
        <dbReference type="SAM" id="MobiDB-lite"/>
    </source>
</evidence>
<dbReference type="SUPFAM" id="SSF53850">
    <property type="entry name" value="Periplasmic binding protein-like II"/>
    <property type="match status" value="1"/>
</dbReference>
<evidence type="ECO:0000256" key="6">
    <source>
        <dbReference type="SAM" id="SignalP"/>
    </source>
</evidence>
<dbReference type="GO" id="GO:0042301">
    <property type="term" value="F:phosphate ion binding"/>
    <property type="evidence" value="ECO:0007669"/>
    <property type="project" value="InterPro"/>
</dbReference>
<dbReference type="Gene3D" id="3.40.190.10">
    <property type="entry name" value="Periplasmic binding protein-like II"/>
    <property type="match status" value="2"/>
</dbReference>
<evidence type="ECO:0000256" key="3">
    <source>
        <dbReference type="ARBA" id="ARBA00022592"/>
    </source>
</evidence>
<feature type="region of interest" description="Disordered" evidence="4">
    <location>
        <begin position="409"/>
        <end position="518"/>
    </location>
</feature>
<reference evidence="8" key="2">
    <citation type="submission" date="2020-09" db="EMBL/GenBank/DDBJ databases">
        <authorList>
            <person name="Sun Q."/>
            <person name="Ohkuma M."/>
        </authorList>
    </citation>
    <scope>NUCLEOTIDE SEQUENCE</scope>
    <source>
        <strain evidence="8">JCM 4815</strain>
    </source>
</reference>
<dbReference type="GO" id="GO:0035435">
    <property type="term" value="P:phosphate ion transmembrane transport"/>
    <property type="evidence" value="ECO:0007669"/>
    <property type="project" value="InterPro"/>
</dbReference>
<feature type="chain" id="PRO_5037985244" evidence="6">
    <location>
        <begin position="31"/>
        <end position="573"/>
    </location>
</feature>
<keyword evidence="5" id="KW-0472">Membrane</keyword>
<evidence type="ECO:0000256" key="1">
    <source>
        <dbReference type="ARBA" id="ARBA00008725"/>
    </source>
</evidence>
<sequence>MKPATRFRLAATVLSVLCALPAVHTPPAAAASYAKITGSGSTWSSNAVQQWIRNVKANYGMTVNFTANGSSQGREQFKNNTVDFAVSEIPYGLKDQGITDVPPQRGYAYMPIVAGGTAFMYNLRINGKMVTNLRLSGDVIAKIFTGRITRWNDSAIAADNPGLSLPARQIVPVVRSDGSGTSAQFTTWMSKEHPAVWGDYCSRTGRGGGDCGMTSNYPLLSGSAMVSKSGSLGVSGHVRQASGEGAITYVEYSYAKNTGFPVAKVLNKSDYYVEPTASSVAVALTKAEINQNERSANYLTQILDGVYDNGDDRTYPLSSYSYMILPTKEEAGFTKPKGNSLGTFGRYFLCDGQQQADRLGYSPLPKNLVEAGFDQLRKVPGAPTANININECRNPTFSGGVNTLIKNAPHPKACDKKGRTQCTDGTAGAADTDTPVKPSAQGGSGGTGSSSGGSGTGTGGSGSSGGSGSASGGGSGGADTDGDGTPDAQENAGAGGASGGAVDPDTGELISGDGTGGGDTSVAANPVSLASADAFGLRGALMGLSAVLLVAVVVGPPLTARALAARTRRRGGF</sequence>
<dbReference type="Proteomes" id="UP000622166">
    <property type="component" value="Unassembled WGS sequence"/>
</dbReference>
<keyword evidence="3" id="KW-0592">Phosphate transport</keyword>
<dbReference type="PANTHER" id="PTHR42996:SF1">
    <property type="entry name" value="PHOSPHATE-BINDING PROTEIN PSTS"/>
    <property type="match status" value="1"/>
</dbReference>
<keyword evidence="6" id="KW-0732">Signal</keyword>
<comment type="similarity">
    <text evidence="1">Belongs to the PstS family.</text>
</comment>
<dbReference type="InterPro" id="IPR005673">
    <property type="entry name" value="ABC_phos-bd_PstS"/>
</dbReference>
<dbReference type="EMBL" id="BMVW01000001">
    <property type="protein sequence ID" value="GGY91576.1"/>
    <property type="molecule type" value="Genomic_DNA"/>
</dbReference>
<dbReference type="AlphaFoldDB" id="A0A918UDF4"/>
<dbReference type="InterPro" id="IPR024370">
    <property type="entry name" value="PBP_domain"/>
</dbReference>
<keyword evidence="5" id="KW-1133">Transmembrane helix</keyword>
<comment type="caution">
    <text evidence="8">The sequence shown here is derived from an EMBL/GenBank/DDBJ whole genome shotgun (WGS) entry which is preliminary data.</text>
</comment>
<evidence type="ECO:0000313" key="9">
    <source>
        <dbReference type="Proteomes" id="UP000622166"/>
    </source>
</evidence>
<feature type="compositionally biased region" description="Low complexity" evidence="4">
    <location>
        <begin position="423"/>
        <end position="433"/>
    </location>
</feature>
<evidence type="ECO:0000259" key="7">
    <source>
        <dbReference type="Pfam" id="PF12849"/>
    </source>
</evidence>
<dbReference type="CDD" id="cd13565">
    <property type="entry name" value="PBP2_PstS"/>
    <property type="match status" value="1"/>
</dbReference>
<dbReference type="NCBIfam" id="TIGR00975">
    <property type="entry name" value="3a0107s03"/>
    <property type="match status" value="1"/>
</dbReference>
<keyword evidence="2" id="KW-0813">Transport</keyword>
<dbReference type="PANTHER" id="PTHR42996">
    <property type="entry name" value="PHOSPHATE-BINDING PROTEIN PSTS"/>
    <property type="match status" value="1"/>
</dbReference>
<keyword evidence="9" id="KW-1185">Reference proteome</keyword>
<feature type="compositionally biased region" description="Gly residues" evidence="4">
    <location>
        <begin position="442"/>
        <end position="479"/>
    </location>
</feature>
<gene>
    <name evidence="8" type="primary">pstS</name>
    <name evidence="8" type="ORF">GCM10010365_07510</name>
</gene>
<dbReference type="Pfam" id="PF12849">
    <property type="entry name" value="PBP_like_2"/>
    <property type="match status" value="1"/>
</dbReference>
<proteinExistence type="inferred from homology"/>
<evidence type="ECO:0000256" key="2">
    <source>
        <dbReference type="ARBA" id="ARBA00022448"/>
    </source>
</evidence>
<organism evidence="8 9">
    <name type="scientific">Streptomyces poonensis</name>
    <dbReference type="NCBI Taxonomy" id="68255"/>
    <lineage>
        <taxon>Bacteria</taxon>
        <taxon>Bacillati</taxon>
        <taxon>Actinomycetota</taxon>
        <taxon>Actinomycetes</taxon>
        <taxon>Kitasatosporales</taxon>
        <taxon>Streptomycetaceae</taxon>
        <taxon>Streptomyces</taxon>
    </lineage>
</organism>